<evidence type="ECO:0000256" key="4">
    <source>
        <dbReference type="SAM" id="Phobius"/>
    </source>
</evidence>
<evidence type="ECO:0000313" key="6">
    <source>
        <dbReference type="Proteomes" id="UP000803884"/>
    </source>
</evidence>
<dbReference type="InterPro" id="IPR036291">
    <property type="entry name" value="NAD(P)-bd_dom_sf"/>
</dbReference>
<dbReference type="PANTHER" id="PTHR43618">
    <property type="entry name" value="7-ALPHA-HYDROXYSTEROID DEHYDROGENASE"/>
    <property type="match status" value="1"/>
</dbReference>
<dbReference type="Pfam" id="PF00106">
    <property type="entry name" value="adh_short"/>
    <property type="match status" value="1"/>
</dbReference>
<evidence type="ECO:0000256" key="1">
    <source>
        <dbReference type="ARBA" id="ARBA00006484"/>
    </source>
</evidence>
<feature type="transmembrane region" description="Helical" evidence="4">
    <location>
        <begin position="29"/>
        <end position="51"/>
    </location>
</feature>
<dbReference type="PANTHER" id="PTHR43618:SF18">
    <property type="entry name" value="SHORT CHAIN DEHYDROGENASE_REDUCTASE FAMILY (AFU_ORTHOLOGUE AFUA_5G12480)"/>
    <property type="match status" value="1"/>
</dbReference>
<dbReference type="Proteomes" id="UP000803884">
    <property type="component" value="Unassembled WGS sequence"/>
</dbReference>
<dbReference type="EMBL" id="JAAQHG020000014">
    <property type="protein sequence ID" value="KAL1586534.1"/>
    <property type="molecule type" value="Genomic_DNA"/>
</dbReference>
<accession>A0AB34KTK5</accession>
<dbReference type="InterPro" id="IPR052178">
    <property type="entry name" value="Sec_Metab_Biosynth_SDR"/>
</dbReference>
<dbReference type="SUPFAM" id="SSF51735">
    <property type="entry name" value="NAD(P)-binding Rossmann-fold domains"/>
    <property type="match status" value="1"/>
</dbReference>
<dbReference type="Gene3D" id="3.40.50.720">
    <property type="entry name" value="NAD(P)-binding Rossmann-like Domain"/>
    <property type="match status" value="1"/>
</dbReference>
<dbReference type="RefSeq" id="XP_069229639.1">
    <property type="nucleotide sequence ID" value="XM_069373811.1"/>
</dbReference>
<dbReference type="InterPro" id="IPR020904">
    <property type="entry name" value="Sc_DH/Rdtase_CS"/>
</dbReference>
<keyword evidence="4" id="KW-0812">Transmembrane</keyword>
<dbReference type="PROSITE" id="PS00061">
    <property type="entry name" value="ADH_SHORT"/>
    <property type="match status" value="1"/>
</dbReference>
<keyword evidence="4" id="KW-0472">Membrane</keyword>
<reference evidence="5 6" key="1">
    <citation type="journal article" date="2020" name="Microbiol. Resour. Announc.">
        <title>Draft Genome Sequence of a Cladosporium Species Isolated from the Mesophotic Ascidian Didemnum maculosum.</title>
        <authorList>
            <person name="Gioti A."/>
            <person name="Siaperas R."/>
            <person name="Nikolaivits E."/>
            <person name="Le Goff G."/>
            <person name="Ouazzani J."/>
            <person name="Kotoulas G."/>
            <person name="Topakas E."/>
        </authorList>
    </citation>
    <scope>NUCLEOTIDE SEQUENCE [LARGE SCALE GENOMIC DNA]</scope>
    <source>
        <strain evidence="5 6">TM138-S3</strain>
    </source>
</reference>
<proteinExistence type="inferred from homology"/>
<keyword evidence="4" id="KW-1133">Transmembrane helix</keyword>
<name>A0AB34KTK5_9PEZI</name>
<dbReference type="GO" id="GO:0016491">
    <property type="term" value="F:oxidoreductase activity"/>
    <property type="evidence" value="ECO:0007669"/>
    <property type="project" value="UniProtKB-KW"/>
</dbReference>
<protein>
    <submittedName>
        <fullName evidence="5">Uncharacterized protein</fullName>
    </submittedName>
</protein>
<dbReference type="CDD" id="cd05233">
    <property type="entry name" value="SDR_c"/>
    <property type="match status" value="1"/>
</dbReference>
<evidence type="ECO:0000256" key="2">
    <source>
        <dbReference type="ARBA" id="ARBA00022857"/>
    </source>
</evidence>
<dbReference type="GeneID" id="96006649"/>
<comment type="caution">
    <text evidence="5">The sequence shown here is derived from an EMBL/GenBank/DDBJ whole genome shotgun (WGS) entry which is preliminary data.</text>
</comment>
<gene>
    <name evidence="5" type="ORF">WHR41_05206</name>
</gene>
<sequence length="312" mass="32482">MEDLLRVGEGQASQQSKTAIMAETDPKQLFGVSGMVVVITGGATGIGYMMTKAFALNGAHKVYIVGRRKEKLEEAAKISPSNIVPLVGDVTSKDSLISLAEQVKNDVGYVNLVCCNSGVMHKPIAAKAGEASLSEFAQAALQQDPSEWDNTFSTNSTSVAFTTFAFLELLDAGNKKGNCTGRKSQVLVTSSIAGYLRVPGSNMAYSASKAAATHLVKHLAGTLGSYSIRVNGIAPGLFPSDLSENLIAGTKPKGDPTEEGSIDGKVIPAERTGRDGDIAGTVMYLASAAGAYLNGNLTVIDGGRISQLPGTY</sequence>
<dbReference type="AlphaFoldDB" id="A0AB34KTK5"/>
<evidence type="ECO:0000256" key="3">
    <source>
        <dbReference type="ARBA" id="ARBA00023002"/>
    </source>
</evidence>
<dbReference type="PRINTS" id="PR00081">
    <property type="entry name" value="GDHRDH"/>
</dbReference>
<organism evidence="5 6">
    <name type="scientific">Cladosporium halotolerans</name>
    <dbReference type="NCBI Taxonomy" id="1052096"/>
    <lineage>
        <taxon>Eukaryota</taxon>
        <taxon>Fungi</taxon>
        <taxon>Dikarya</taxon>
        <taxon>Ascomycota</taxon>
        <taxon>Pezizomycotina</taxon>
        <taxon>Dothideomycetes</taxon>
        <taxon>Dothideomycetidae</taxon>
        <taxon>Cladosporiales</taxon>
        <taxon>Cladosporiaceae</taxon>
        <taxon>Cladosporium</taxon>
    </lineage>
</organism>
<keyword evidence="3" id="KW-0560">Oxidoreductase</keyword>
<keyword evidence="6" id="KW-1185">Reference proteome</keyword>
<evidence type="ECO:0000313" key="5">
    <source>
        <dbReference type="EMBL" id="KAL1586534.1"/>
    </source>
</evidence>
<comment type="similarity">
    <text evidence="1">Belongs to the short-chain dehydrogenases/reductases (SDR) family.</text>
</comment>
<keyword evidence="2" id="KW-0521">NADP</keyword>
<dbReference type="InterPro" id="IPR002347">
    <property type="entry name" value="SDR_fam"/>
</dbReference>